<name>X1CJW2_9ZZZZ</name>
<reference evidence="10" key="1">
    <citation type="journal article" date="2014" name="Front. Microbiol.">
        <title>High frequency of phylogenetically diverse reductive dehalogenase-homologous genes in deep subseafloor sedimentary metagenomes.</title>
        <authorList>
            <person name="Kawai M."/>
            <person name="Futagami T."/>
            <person name="Toyoda A."/>
            <person name="Takaki Y."/>
            <person name="Nishi S."/>
            <person name="Hori S."/>
            <person name="Arai W."/>
            <person name="Tsubouchi T."/>
            <person name="Morono Y."/>
            <person name="Uchiyama I."/>
            <person name="Ito T."/>
            <person name="Fujiyama A."/>
            <person name="Inagaki F."/>
            <person name="Takami H."/>
        </authorList>
    </citation>
    <scope>NUCLEOTIDE SEQUENCE</scope>
    <source>
        <strain evidence="10">Expedition CK06-06</strain>
    </source>
</reference>
<dbReference type="Gene3D" id="3.30.70.370">
    <property type="match status" value="1"/>
</dbReference>
<accession>X1CJW2</accession>
<keyword evidence="6" id="KW-0239">DNA-directed DNA polymerase</keyword>
<evidence type="ECO:0000256" key="3">
    <source>
        <dbReference type="ARBA" id="ARBA00022679"/>
    </source>
</evidence>
<dbReference type="EC" id="2.7.7.7" evidence="2"/>
<evidence type="ECO:0000313" key="10">
    <source>
        <dbReference type="EMBL" id="GAG93337.1"/>
    </source>
</evidence>
<dbReference type="GO" id="GO:0006261">
    <property type="term" value="P:DNA-templated DNA replication"/>
    <property type="evidence" value="ECO:0007669"/>
    <property type="project" value="InterPro"/>
</dbReference>
<dbReference type="PANTHER" id="PTHR10133:SF27">
    <property type="entry name" value="DNA POLYMERASE NU"/>
    <property type="match status" value="1"/>
</dbReference>
<keyword evidence="3" id="KW-0808">Transferase</keyword>
<dbReference type="Pfam" id="PF00476">
    <property type="entry name" value="DNA_pol_A"/>
    <property type="match status" value="1"/>
</dbReference>
<dbReference type="InterPro" id="IPR001098">
    <property type="entry name" value="DNA-dir_DNA_pol_A_palm_dom"/>
</dbReference>
<dbReference type="PRINTS" id="PR00868">
    <property type="entry name" value="DNAPOLI"/>
</dbReference>
<evidence type="ECO:0000256" key="1">
    <source>
        <dbReference type="ARBA" id="ARBA00007705"/>
    </source>
</evidence>
<organism evidence="10">
    <name type="scientific">marine sediment metagenome</name>
    <dbReference type="NCBI Taxonomy" id="412755"/>
    <lineage>
        <taxon>unclassified sequences</taxon>
        <taxon>metagenomes</taxon>
        <taxon>ecological metagenomes</taxon>
    </lineage>
</organism>
<evidence type="ECO:0000256" key="6">
    <source>
        <dbReference type="ARBA" id="ARBA00022932"/>
    </source>
</evidence>
<comment type="caution">
    <text evidence="10">The sequence shown here is derived from an EMBL/GenBank/DDBJ whole genome shotgun (WGS) entry which is preliminary data.</text>
</comment>
<dbReference type="GO" id="GO:0006302">
    <property type="term" value="P:double-strand break repair"/>
    <property type="evidence" value="ECO:0007669"/>
    <property type="project" value="TreeGrafter"/>
</dbReference>
<evidence type="ECO:0000256" key="2">
    <source>
        <dbReference type="ARBA" id="ARBA00012417"/>
    </source>
</evidence>
<protein>
    <recommendedName>
        <fullName evidence="2">DNA-directed DNA polymerase</fullName>
        <ecNumber evidence="2">2.7.7.7</ecNumber>
    </recommendedName>
</protein>
<comment type="similarity">
    <text evidence="1">Belongs to the DNA polymerase type-A family.</text>
</comment>
<evidence type="ECO:0000256" key="7">
    <source>
        <dbReference type="ARBA" id="ARBA00023125"/>
    </source>
</evidence>
<dbReference type="PROSITE" id="PS00447">
    <property type="entry name" value="DNA_POLYMERASE_A"/>
    <property type="match status" value="1"/>
</dbReference>
<feature type="domain" description="DNA-directed DNA polymerase family A palm" evidence="9">
    <location>
        <begin position="1"/>
        <end position="165"/>
    </location>
</feature>
<sequence>ASQVEGVPLDQVDSDMRRRAKGVNFGILYGQSPFGLAKALGIAQEEAAQFIETYFARYPDVQAFLATTLNQCRMQGFVTTLLGRRRSIQGVRSVPADFRDPKTGNLRQLNLPERTAVNTVIQGSAADLIKLAMIGVHHRLSQEKFPANMILQIHDELLLEVDPTSIDPLARMVSHEMSQVMQLNVPLSVDIKWGNNWADCEQWEE</sequence>
<gene>
    <name evidence="10" type="ORF">S01H4_44717</name>
</gene>
<keyword evidence="5" id="KW-0235">DNA replication</keyword>
<evidence type="ECO:0000256" key="5">
    <source>
        <dbReference type="ARBA" id="ARBA00022705"/>
    </source>
</evidence>
<dbReference type="SUPFAM" id="SSF56672">
    <property type="entry name" value="DNA/RNA polymerases"/>
    <property type="match status" value="1"/>
</dbReference>
<evidence type="ECO:0000259" key="9">
    <source>
        <dbReference type="SMART" id="SM00482"/>
    </source>
</evidence>
<dbReference type="EMBL" id="BART01024822">
    <property type="protein sequence ID" value="GAG93337.1"/>
    <property type="molecule type" value="Genomic_DNA"/>
</dbReference>
<dbReference type="InterPro" id="IPR002298">
    <property type="entry name" value="DNA_polymerase_A"/>
</dbReference>
<keyword evidence="7" id="KW-0238">DNA-binding</keyword>
<dbReference type="AlphaFoldDB" id="X1CJW2"/>
<dbReference type="PANTHER" id="PTHR10133">
    <property type="entry name" value="DNA POLYMERASE I"/>
    <property type="match status" value="1"/>
</dbReference>
<dbReference type="SMART" id="SM00482">
    <property type="entry name" value="POLAc"/>
    <property type="match status" value="1"/>
</dbReference>
<proteinExistence type="inferred from homology"/>
<dbReference type="Gene3D" id="1.10.150.20">
    <property type="entry name" value="5' to 3' exonuclease, C-terminal subdomain"/>
    <property type="match status" value="1"/>
</dbReference>
<keyword evidence="4" id="KW-0548">Nucleotidyltransferase</keyword>
<dbReference type="GO" id="GO:0003887">
    <property type="term" value="F:DNA-directed DNA polymerase activity"/>
    <property type="evidence" value="ECO:0007669"/>
    <property type="project" value="UniProtKB-KW"/>
</dbReference>
<feature type="non-terminal residue" evidence="10">
    <location>
        <position position="1"/>
    </location>
</feature>
<dbReference type="InterPro" id="IPR043502">
    <property type="entry name" value="DNA/RNA_pol_sf"/>
</dbReference>
<evidence type="ECO:0000256" key="8">
    <source>
        <dbReference type="ARBA" id="ARBA00049244"/>
    </source>
</evidence>
<evidence type="ECO:0000256" key="4">
    <source>
        <dbReference type="ARBA" id="ARBA00022695"/>
    </source>
</evidence>
<dbReference type="InterPro" id="IPR019760">
    <property type="entry name" value="DNA-dir_DNA_pol_A_CS"/>
</dbReference>
<comment type="catalytic activity">
    <reaction evidence="8">
        <text>DNA(n) + a 2'-deoxyribonucleoside 5'-triphosphate = DNA(n+1) + diphosphate</text>
        <dbReference type="Rhea" id="RHEA:22508"/>
        <dbReference type="Rhea" id="RHEA-COMP:17339"/>
        <dbReference type="Rhea" id="RHEA-COMP:17340"/>
        <dbReference type="ChEBI" id="CHEBI:33019"/>
        <dbReference type="ChEBI" id="CHEBI:61560"/>
        <dbReference type="ChEBI" id="CHEBI:173112"/>
        <dbReference type="EC" id="2.7.7.7"/>
    </reaction>
</comment>
<dbReference type="GO" id="GO:0003677">
    <property type="term" value="F:DNA binding"/>
    <property type="evidence" value="ECO:0007669"/>
    <property type="project" value="UniProtKB-KW"/>
</dbReference>